<dbReference type="HOGENOM" id="CLU_763880_0_0_1"/>
<dbReference type="KEGG" id="ptm:GSPATT00036881001"/>
<evidence type="ECO:0000313" key="5">
    <source>
        <dbReference type="EMBL" id="CAK68098.1"/>
    </source>
</evidence>
<dbReference type="PANTHER" id="PTHR11242:SF0">
    <property type="entry name" value="TPR_REGION DOMAIN-CONTAINING PROTEIN"/>
    <property type="match status" value="1"/>
</dbReference>
<dbReference type="STRING" id="5888.A0CBD1"/>
<keyword evidence="1" id="KW-0677">Repeat</keyword>
<reference evidence="5 6" key="1">
    <citation type="journal article" date="2006" name="Nature">
        <title>Global trends of whole-genome duplications revealed by the ciliate Paramecium tetraurelia.</title>
        <authorList>
            <consortium name="Genoscope"/>
            <person name="Aury J.-M."/>
            <person name="Jaillon O."/>
            <person name="Duret L."/>
            <person name="Noel B."/>
            <person name="Jubin C."/>
            <person name="Porcel B.M."/>
            <person name="Segurens B."/>
            <person name="Daubin V."/>
            <person name="Anthouard V."/>
            <person name="Aiach N."/>
            <person name="Arnaiz O."/>
            <person name="Billaut A."/>
            <person name="Beisson J."/>
            <person name="Blanc I."/>
            <person name="Bouhouche K."/>
            <person name="Camara F."/>
            <person name="Duharcourt S."/>
            <person name="Guigo R."/>
            <person name="Gogendeau D."/>
            <person name="Katinka M."/>
            <person name="Keller A.-M."/>
            <person name="Kissmehl R."/>
            <person name="Klotz C."/>
            <person name="Koll F."/>
            <person name="Le Moue A."/>
            <person name="Lepere C."/>
            <person name="Malinsky S."/>
            <person name="Nowacki M."/>
            <person name="Nowak J.K."/>
            <person name="Plattner H."/>
            <person name="Poulain J."/>
            <person name="Ruiz F."/>
            <person name="Serrano V."/>
            <person name="Zagulski M."/>
            <person name="Dessen P."/>
            <person name="Betermier M."/>
            <person name="Weissenbach J."/>
            <person name="Scarpelli C."/>
            <person name="Schachter V."/>
            <person name="Sperling L."/>
            <person name="Meyer E."/>
            <person name="Cohen J."/>
            <person name="Wincker P."/>
        </authorList>
    </citation>
    <scope>NUCLEOTIDE SEQUENCE [LARGE SCALE GENOMIC DNA]</scope>
    <source>
        <strain evidence="5 6">Stock d4-2</strain>
    </source>
</reference>
<dbReference type="SMART" id="SM00028">
    <property type="entry name" value="TPR"/>
    <property type="match status" value="3"/>
</dbReference>
<dbReference type="GeneID" id="5021280"/>
<organism evidence="5 6">
    <name type="scientific">Paramecium tetraurelia</name>
    <dbReference type="NCBI Taxonomy" id="5888"/>
    <lineage>
        <taxon>Eukaryota</taxon>
        <taxon>Sar</taxon>
        <taxon>Alveolata</taxon>
        <taxon>Ciliophora</taxon>
        <taxon>Intramacronucleata</taxon>
        <taxon>Oligohymenophorea</taxon>
        <taxon>Peniculida</taxon>
        <taxon>Parameciidae</taxon>
        <taxon>Paramecium</taxon>
    </lineage>
</organism>
<dbReference type="RefSeq" id="XP_001435495.1">
    <property type="nucleotide sequence ID" value="XM_001435458.1"/>
</dbReference>
<evidence type="ECO:0000256" key="3">
    <source>
        <dbReference type="SAM" id="MobiDB-lite"/>
    </source>
</evidence>
<proteinExistence type="predicted"/>
<dbReference type="InterPro" id="IPR019734">
    <property type="entry name" value="TPR_rpt"/>
</dbReference>
<evidence type="ECO:0000256" key="2">
    <source>
        <dbReference type="ARBA" id="ARBA00022803"/>
    </source>
</evidence>
<keyword evidence="6" id="KW-1185">Reference proteome</keyword>
<feature type="region of interest" description="Disordered" evidence="3">
    <location>
        <begin position="224"/>
        <end position="261"/>
    </location>
</feature>
<keyword evidence="4" id="KW-0812">Transmembrane</keyword>
<dbReference type="AlphaFoldDB" id="A0CBD1"/>
<dbReference type="InterPro" id="IPR039663">
    <property type="entry name" value="AIP/AIPL1/TTC9"/>
</dbReference>
<dbReference type="InterPro" id="IPR011990">
    <property type="entry name" value="TPR-like_helical_dom_sf"/>
</dbReference>
<sequence length="443" mass="52240">MFQQAVAIKSHEMHSKRKVFEKQPLFIKAGLYYLNEYLEQRKLDIEQRLDFANELKDKGNSLFQQGKFGNASHEYEKSLSIFLYIENKNPNWKNEGILDDDLTYKDDNFDQRIVDLRIKLLLNLAICYIKEKQFKDAIAACDYVLNVQDNAKAYYRRAKVLVFCKAQARLDDINAEESDYKLAIQDLEKALSIDDDEAIRKDLTKAKLELKKMMRSSIEISQNVMKNIEKTSPKPQEIQPTEKQSEQVEDDSSSEEDEYEYSEDWKKYSFNTLSYEPSFEEDTSIQIPEEINELGKFIESRGVQILHLYETQGKNEEAEKHRQFLAQLMSTKMKIERISRSNFTKPIVNEKAAQFGIDLSDSSVQEEFKQLFLQNMKDLRKWLKEQNWKMRKSKIIKKVDKLAQKEKEVKLEEETGTNSKYDWLVLGICAFILLVSLYYYIFD</sequence>
<evidence type="ECO:0000256" key="1">
    <source>
        <dbReference type="ARBA" id="ARBA00022737"/>
    </source>
</evidence>
<gene>
    <name evidence="5" type="ORF">GSPATT00036881001</name>
</gene>
<dbReference type="OMA" id="QFDSWPQ"/>
<dbReference type="OrthoDB" id="298012at2759"/>
<dbReference type="EMBL" id="CT868057">
    <property type="protein sequence ID" value="CAK68098.1"/>
    <property type="molecule type" value="Genomic_DNA"/>
</dbReference>
<keyword evidence="2" id="KW-0802">TPR repeat</keyword>
<keyword evidence="4" id="KW-1133">Transmembrane helix</keyword>
<accession>A0CBD1</accession>
<dbReference type="Gene3D" id="1.25.40.10">
    <property type="entry name" value="Tetratricopeptide repeat domain"/>
    <property type="match status" value="1"/>
</dbReference>
<keyword evidence="4" id="KW-0472">Membrane</keyword>
<name>A0CBD1_PARTE</name>
<dbReference type="SUPFAM" id="SSF48452">
    <property type="entry name" value="TPR-like"/>
    <property type="match status" value="1"/>
</dbReference>
<dbReference type="Proteomes" id="UP000000600">
    <property type="component" value="Unassembled WGS sequence"/>
</dbReference>
<evidence type="ECO:0000256" key="4">
    <source>
        <dbReference type="SAM" id="Phobius"/>
    </source>
</evidence>
<feature type="transmembrane region" description="Helical" evidence="4">
    <location>
        <begin position="423"/>
        <end position="442"/>
    </location>
</feature>
<dbReference type="eggNOG" id="KOG0543">
    <property type="taxonomic scope" value="Eukaryota"/>
</dbReference>
<dbReference type="PANTHER" id="PTHR11242">
    <property type="entry name" value="ARYL HYDROCARBON RECEPTOR INTERACTING PROTEIN RELATED"/>
    <property type="match status" value="1"/>
</dbReference>
<evidence type="ECO:0000313" key="6">
    <source>
        <dbReference type="Proteomes" id="UP000000600"/>
    </source>
</evidence>
<dbReference type="InParanoid" id="A0CBD1"/>
<feature type="compositionally biased region" description="Acidic residues" evidence="3">
    <location>
        <begin position="247"/>
        <end position="261"/>
    </location>
</feature>
<protein>
    <submittedName>
        <fullName evidence="5">Uncharacterized protein</fullName>
    </submittedName>
</protein>